<keyword evidence="3" id="KW-0479">Metal-binding</keyword>
<proteinExistence type="inferred from homology"/>
<dbReference type="Proteomes" id="UP001151532">
    <property type="component" value="Chromosome 3"/>
</dbReference>
<evidence type="ECO:0000256" key="2">
    <source>
        <dbReference type="ARBA" id="ARBA00023774"/>
    </source>
</evidence>
<keyword evidence="3" id="KW-0106">Calcium</keyword>
<feature type="domain" description="EF-hand" evidence="4">
    <location>
        <begin position="173"/>
        <end position="208"/>
    </location>
</feature>
<dbReference type="Pfam" id="PF13202">
    <property type="entry name" value="EF-hand_5"/>
    <property type="match status" value="3"/>
</dbReference>
<evidence type="ECO:0000313" key="5">
    <source>
        <dbReference type="EMBL" id="KAJ6705410.1"/>
    </source>
</evidence>
<keyword evidence="1 3" id="KW-0677">Repeat</keyword>
<dbReference type="PANTHER" id="PTHR23056">
    <property type="entry name" value="CALCINEURIN B"/>
    <property type="match status" value="1"/>
</dbReference>
<organism evidence="5 6">
    <name type="scientific">Salix purpurea</name>
    <name type="common">Purple osier willow</name>
    <dbReference type="NCBI Taxonomy" id="77065"/>
    <lineage>
        <taxon>Eukaryota</taxon>
        <taxon>Viridiplantae</taxon>
        <taxon>Streptophyta</taxon>
        <taxon>Embryophyta</taxon>
        <taxon>Tracheophyta</taxon>
        <taxon>Spermatophyta</taxon>
        <taxon>Magnoliopsida</taxon>
        <taxon>eudicotyledons</taxon>
        <taxon>Gunneridae</taxon>
        <taxon>Pentapetalae</taxon>
        <taxon>rosids</taxon>
        <taxon>fabids</taxon>
        <taxon>Malpighiales</taxon>
        <taxon>Salicaceae</taxon>
        <taxon>Saliceae</taxon>
        <taxon>Salix</taxon>
    </lineage>
</organism>
<keyword evidence="3" id="KW-0472">Membrane</keyword>
<sequence>MGCICTKQQQLKYDDPAVLAAETCFKEAEIEALHELFRKLSSALKDDGVISKEEFQLGLFGNSKNQSLFADRIFQLFDSKHDGVIEFGEFVRSLSVFHPEAPQSDKAAFAFQLYDIWETGFIERDENQANSSRRTSFWISKIHIDMEYLDGERSKVLILALLDESELLLSDDLVEAIIDKTFEDVDSKGDGKIDQEEWKEFVTRNPSLLKNMTIPYLKEITTAFPSFVLRSDIEGDINK</sequence>
<dbReference type="GO" id="GO:0005509">
    <property type="term" value="F:calcium ion binding"/>
    <property type="evidence" value="ECO:0007669"/>
    <property type="project" value="UniProtKB-UniRule"/>
</dbReference>
<gene>
    <name evidence="5" type="ORF">OIU79_010166</name>
</gene>
<comment type="subcellular location">
    <subcellularLocation>
        <location evidence="3">Membrane</location>
    </subcellularLocation>
</comment>
<protein>
    <recommendedName>
        <fullName evidence="3">Calcineurin B-like protein</fullName>
    </recommendedName>
</protein>
<evidence type="ECO:0000256" key="1">
    <source>
        <dbReference type="ARBA" id="ARBA00022737"/>
    </source>
</evidence>
<accession>A0A9Q0T9F7</accession>
<dbReference type="PANTHER" id="PTHR23056:SF108">
    <property type="entry name" value="CALCINEURIN B-LIKE PROTEIN 5"/>
    <property type="match status" value="1"/>
</dbReference>
<dbReference type="EMBL" id="JAPFFK010000016">
    <property type="protein sequence ID" value="KAJ6705410.1"/>
    <property type="molecule type" value="Genomic_DNA"/>
</dbReference>
<comment type="caution">
    <text evidence="5">The sequence shown here is derived from an EMBL/GenBank/DDBJ whole genome shotgun (WGS) entry which is preliminary data.</text>
</comment>
<dbReference type="GO" id="GO:0019900">
    <property type="term" value="F:kinase binding"/>
    <property type="evidence" value="ECO:0007669"/>
    <property type="project" value="UniProtKB-UniRule"/>
</dbReference>
<dbReference type="Gene3D" id="1.10.238.10">
    <property type="entry name" value="EF-hand"/>
    <property type="match status" value="1"/>
</dbReference>
<dbReference type="OrthoDB" id="191686at2759"/>
<dbReference type="GO" id="GO:0016020">
    <property type="term" value="C:membrane"/>
    <property type="evidence" value="ECO:0007669"/>
    <property type="project" value="UniProtKB-SubCell"/>
</dbReference>
<dbReference type="SMART" id="SM00054">
    <property type="entry name" value="EFh"/>
    <property type="match status" value="2"/>
</dbReference>
<reference evidence="5" key="1">
    <citation type="submission" date="2022-11" db="EMBL/GenBank/DDBJ databases">
        <authorList>
            <person name="Hyden B.L."/>
            <person name="Feng K."/>
            <person name="Yates T."/>
            <person name="Jawdy S."/>
            <person name="Smart L.B."/>
            <person name="Muchero W."/>
        </authorList>
    </citation>
    <scope>NUCLEOTIDE SEQUENCE</scope>
    <source>
        <tissue evidence="5">Shoot tip</tissue>
    </source>
</reference>
<dbReference type="GO" id="GO:0019722">
    <property type="term" value="P:calcium-mediated signaling"/>
    <property type="evidence" value="ECO:0007669"/>
    <property type="project" value="UniProtKB-UniRule"/>
</dbReference>
<name>A0A9Q0T9F7_SALPP</name>
<evidence type="ECO:0000259" key="4">
    <source>
        <dbReference type="PROSITE" id="PS50222"/>
    </source>
</evidence>
<dbReference type="AlphaFoldDB" id="A0A9Q0T9F7"/>
<comment type="similarity">
    <text evidence="2 3">Belongs to the calcineurin regulatory subunit family.</text>
</comment>
<dbReference type="InterPro" id="IPR011992">
    <property type="entry name" value="EF-hand-dom_pair"/>
</dbReference>
<dbReference type="InterPro" id="IPR002048">
    <property type="entry name" value="EF_hand_dom"/>
</dbReference>
<dbReference type="InterPro" id="IPR045198">
    <property type="entry name" value="CNBL1-10"/>
</dbReference>
<dbReference type="PROSITE" id="PS50222">
    <property type="entry name" value="EF_HAND_2"/>
    <property type="match status" value="2"/>
</dbReference>
<keyword evidence="6" id="KW-1185">Reference proteome</keyword>
<comment type="subunit">
    <text evidence="3">Homodimer. Interacts with CIPK.</text>
</comment>
<evidence type="ECO:0000256" key="3">
    <source>
        <dbReference type="RuleBase" id="RU369080"/>
    </source>
</evidence>
<dbReference type="SUPFAM" id="SSF47473">
    <property type="entry name" value="EF-hand"/>
    <property type="match status" value="1"/>
</dbReference>
<evidence type="ECO:0000313" key="6">
    <source>
        <dbReference type="Proteomes" id="UP001151532"/>
    </source>
</evidence>
<reference evidence="5" key="2">
    <citation type="journal article" date="2023" name="Int. J. Mol. Sci.">
        <title>De Novo Assembly and Annotation of 11 Diverse Shrub Willow (Salix) Genomes Reveals Novel Gene Organization in Sex-Linked Regions.</title>
        <authorList>
            <person name="Hyden B."/>
            <person name="Feng K."/>
            <person name="Yates T.B."/>
            <person name="Jawdy S."/>
            <person name="Cereghino C."/>
            <person name="Smart L.B."/>
            <person name="Muchero W."/>
        </authorList>
    </citation>
    <scope>NUCLEOTIDE SEQUENCE</scope>
    <source>
        <tissue evidence="5">Shoot tip</tissue>
    </source>
</reference>
<comment type="function">
    <text evidence="3">Acts as a calcium sensor. CBL proteins interact with CIPK serine-threonine protein kinases. Binding of a CBL protein to the regulatory NAF domain of a CIPK protein lead to the activation of the kinase in a calcium-dependent manner.</text>
</comment>
<feature type="domain" description="EF-hand" evidence="4">
    <location>
        <begin position="65"/>
        <end position="100"/>
    </location>
</feature>